<dbReference type="SMART" id="SM00399">
    <property type="entry name" value="ZnF_C4"/>
    <property type="match status" value="1"/>
</dbReference>
<keyword evidence="4 11" id="KW-0863">Zinc-finger</keyword>
<keyword evidence="8 11" id="KW-0804">Transcription</keyword>
<dbReference type="Proteomes" id="UP000494206">
    <property type="component" value="Unassembled WGS sequence"/>
</dbReference>
<dbReference type="PROSITE" id="PS00031">
    <property type="entry name" value="NUCLEAR_REC_DBD_1"/>
    <property type="match status" value="1"/>
</dbReference>
<dbReference type="GO" id="GO:0005634">
    <property type="term" value="C:nucleus"/>
    <property type="evidence" value="ECO:0007669"/>
    <property type="project" value="UniProtKB-SubCell"/>
</dbReference>
<dbReference type="Pfam" id="PF00105">
    <property type="entry name" value="zf-C4"/>
    <property type="match status" value="1"/>
</dbReference>
<evidence type="ECO:0000313" key="16">
    <source>
        <dbReference type="Proteomes" id="UP000494206"/>
    </source>
</evidence>
<dbReference type="FunFam" id="3.30.50.10:FF:000044">
    <property type="entry name" value="retinoic acid receptor beta isoform X4"/>
    <property type="match status" value="1"/>
</dbReference>
<evidence type="ECO:0000256" key="8">
    <source>
        <dbReference type="ARBA" id="ARBA00023163"/>
    </source>
</evidence>
<proteinExistence type="inferred from homology"/>
<dbReference type="InterPro" id="IPR000536">
    <property type="entry name" value="Nucl_hrmn_rcpt_lig-bd"/>
</dbReference>
<evidence type="ECO:0000256" key="5">
    <source>
        <dbReference type="ARBA" id="ARBA00022833"/>
    </source>
</evidence>
<dbReference type="PANTHER" id="PTHR45805:SF10">
    <property type="entry name" value="ECDYSONE-INDUCED PROTEIN 78C"/>
    <property type="match status" value="1"/>
</dbReference>
<dbReference type="Gene3D" id="1.10.565.10">
    <property type="entry name" value="Retinoid X Receptor"/>
    <property type="match status" value="1"/>
</dbReference>
<dbReference type="GO" id="GO:0008270">
    <property type="term" value="F:zinc ion binding"/>
    <property type="evidence" value="ECO:0007669"/>
    <property type="project" value="UniProtKB-KW"/>
</dbReference>
<dbReference type="InterPro" id="IPR035500">
    <property type="entry name" value="NHR-like_dom_sf"/>
</dbReference>
<comment type="caution">
    <text evidence="15">The sequence shown here is derived from an EMBL/GenBank/DDBJ whole genome shotgun (WGS) entry which is preliminary data.</text>
</comment>
<keyword evidence="16" id="KW-1185">Reference proteome</keyword>
<gene>
    <name evidence="15" type="ORF">CBOVIS_LOCUS2928</name>
</gene>
<dbReference type="OrthoDB" id="6081310at2759"/>
<dbReference type="PRINTS" id="PR00398">
    <property type="entry name" value="STRDHORMONER"/>
</dbReference>
<dbReference type="InterPro" id="IPR001628">
    <property type="entry name" value="Znf_hrmn_rcpt"/>
</dbReference>
<comment type="similarity">
    <text evidence="2">Belongs to the nuclear hormone receptor family. NR1 subfamily.</text>
</comment>
<feature type="domain" description="Nuclear receptor" evidence="13">
    <location>
        <begin position="160"/>
        <end position="235"/>
    </location>
</feature>
<evidence type="ECO:0000259" key="14">
    <source>
        <dbReference type="PROSITE" id="PS51843"/>
    </source>
</evidence>
<dbReference type="SUPFAM" id="SSF48508">
    <property type="entry name" value="Nuclear receptor ligand-binding domain"/>
    <property type="match status" value="1"/>
</dbReference>
<keyword evidence="7 11" id="KW-0238">DNA-binding</keyword>
<evidence type="ECO:0000256" key="11">
    <source>
        <dbReference type="RuleBase" id="RU004334"/>
    </source>
</evidence>
<dbReference type="InterPro" id="IPR001723">
    <property type="entry name" value="Nuclear_hrmn_rcpt"/>
</dbReference>
<evidence type="ECO:0000256" key="6">
    <source>
        <dbReference type="ARBA" id="ARBA00023015"/>
    </source>
</evidence>
<evidence type="ECO:0000256" key="10">
    <source>
        <dbReference type="ARBA" id="ARBA00023242"/>
    </source>
</evidence>
<keyword evidence="5 11" id="KW-0862">Zinc</keyword>
<organism evidence="15 16">
    <name type="scientific">Caenorhabditis bovis</name>
    <dbReference type="NCBI Taxonomy" id="2654633"/>
    <lineage>
        <taxon>Eukaryota</taxon>
        <taxon>Metazoa</taxon>
        <taxon>Ecdysozoa</taxon>
        <taxon>Nematoda</taxon>
        <taxon>Chromadorea</taxon>
        <taxon>Rhabditida</taxon>
        <taxon>Rhabditina</taxon>
        <taxon>Rhabditomorpha</taxon>
        <taxon>Rhabditoidea</taxon>
        <taxon>Rhabditidae</taxon>
        <taxon>Peloderinae</taxon>
        <taxon>Caenorhabditis</taxon>
    </lineage>
</organism>
<evidence type="ECO:0000256" key="12">
    <source>
        <dbReference type="SAM" id="MobiDB-lite"/>
    </source>
</evidence>
<feature type="region of interest" description="Disordered" evidence="12">
    <location>
        <begin position="234"/>
        <end position="257"/>
    </location>
</feature>
<evidence type="ECO:0000256" key="2">
    <source>
        <dbReference type="ARBA" id="ARBA00008092"/>
    </source>
</evidence>
<evidence type="ECO:0000256" key="7">
    <source>
        <dbReference type="ARBA" id="ARBA00023125"/>
    </source>
</evidence>
<feature type="domain" description="NR LBD" evidence="14">
    <location>
        <begin position="262"/>
        <end position="501"/>
    </location>
</feature>
<dbReference type="GO" id="GO:0004879">
    <property type="term" value="F:nuclear receptor activity"/>
    <property type="evidence" value="ECO:0007669"/>
    <property type="project" value="InterPro"/>
</dbReference>
<name>A0A8S1EJQ4_9PELO</name>
<evidence type="ECO:0000259" key="13">
    <source>
        <dbReference type="PROSITE" id="PS51030"/>
    </source>
</evidence>
<dbReference type="PANTHER" id="PTHR45805">
    <property type="entry name" value="NUCLEAR HORMONE RECEPTOR HR3-RELATED"/>
    <property type="match status" value="1"/>
</dbReference>
<keyword evidence="3 11" id="KW-0479">Metal-binding</keyword>
<comment type="subcellular location">
    <subcellularLocation>
        <location evidence="1 11">Nucleus</location>
    </subcellularLocation>
</comment>
<dbReference type="PRINTS" id="PR00047">
    <property type="entry name" value="STROIDFINGER"/>
</dbReference>
<dbReference type="EMBL" id="CADEPM010000002">
    <property type="protein sequence ID" value="CAB3399873.1"/>
    <property type="molecule type" value="Genomic_DNA"/>
</dbReference>
<dbReference type="PRINTS" id="PR00546">
    <property type="entry name" value="THYROIDHORMR"/>
</dbReference>
<keyword evidence="10 11" id="KW-0539">Nucleus</keyword>
<dbReference type="CDD" id="cd06916">
    <property type="entry name" value="NR_DBD_like"/>
    <property type="match status" value="1"/>
</dbReference>
<dbReference type="AlphaFoldDB" id="A0A8S1EJQ4"/>
<dbReference type="PROSITE" id="PS51843">
    <property type="entry name" value="NR_LBD"/>
    <property type="match status" value="1"/>
</dbReference>
<dbReference type="SUPFAM" id="SSF57716">
    <property type="entry name" value="Glucocorticoid receptor-like (DNA-binding domain)"/>
    <property type="match status" value="1"/>
</dbReference>
<evidence type="ECO:0000313" key="15">
    <source>
        <dbReference type="EMBL" id="CAB3399873.1"/>
    </source>
</evidence>
<sequence>MESKGPSPIGNQNIAASQAYNQFPEERTYLTVLTSTGSCQSSLPAAPITETNLKYMGADCDSPPQGWAPSHYNAYQGYDTSGSLVSNTQDFSSYGTTFKDLDEPQGATNQFFPSSFDSTNYMPPVIYADTSNSSMSLTSSSSISPINAPSSTSSAPSKAVNFCKVCGDKASGYHYGVTSCEGCKGFFRRSIQKRMEYKCNRDKDCVVKRESRNRCQHCRFRKCIEAGMSRDSVRKSKGGRRSVKQDEAEVSSSTSPEPKASEYISIVQKISEAHMLHCGHTIIKVRGMVPKVFNLGIRDNMSYLENRLNAWQNYAQEIIPDFQSIVSFAKNVPQFVNLEADDQAILLKNSFFEVYLVRIARGLSQKGLLLSDGKLIEFSALQLLYGTLAEKMLSFCNQLNQMALSDDVIGLYVAVLLTTPDSCLERTSASFVYRINDLMIATLHKRLLDSAINGEGLHMRLIELRKTLREMSAYHNFELRFLRENSHTITLPPLFMEIFRIERKVLQSHNHAVAPYPLPVQHAYHC</sequence>
<evidence type="ECO:0000256" key="3">
    <source>
        <dbReference type="ARBA" id="ARBA00022723"/>
    </source>
</evidence>
<keyword evidence="9 11" id="KW-0675">Receptor</keyword>
<dbReference type="Pfam" id="PF00104">
    <property type="entry name" value="Hormone_recep"/>
    <property type="match status" value="1"/>
</dbReference>
<reference evidence="15 16" key="1">
    <citation type="submission" date="2020-04" db="EMBL/GenBank/DDBJ databases">
        <authorList>
            <person name="Laetsch R D."/>
            <person name="Stevens L."/>
            <person name="Kumar S."/>
            <person name="Blaxter L. M."/>
        </authorList>
    </citation>
    <scope>NUCLEOTIDE SEQUENCE [LARGE SCALE GENOMIC DNA]</scope>
</reference>
<evidence type="ECO:0000256" key="9">
    <source>
        <dbReference type="ARBA" id="ARBA00023170"/>
    </source>
</evidence>
<protein>
    <submittedName>
        <fullName evidence="15">Uncharacterized protein</fullName>
    </submittedName>
</protein>
<dbReference type="InterPro" id="IPR013088">
    <property type="entry name" value="Znf_NHR/GATA"/>
</dbReference>
<evidence type="ECO:0000256" key="1">
    <source>
        <dbReference type="ARBA" id="ARBA00004123"/>
    </source>
</evidence>
<keyword evidence="6 11" id="KW-0805">Transcription regulation</keyword>
<dbReference type="GO" id="GO:0043565">
    <property type="term" value="F:sequence-specific DNA binding"/>
    <property type="evidence" value="ECO:0007669"/>
    <property type="project" value="InterPro"/>
</dbReference>
<dbReference type="SMART" id="SM00430">
    <property type="entry name" value="HOLI"/>
    <property type="match status" value="1"/>
</dbReference>
<dbReference type="Gene3D" id="3.30.50.10">
    <property type="entry name" value="Erythroid Transcription Factor GATA-1, subunit A"/>
    <property type="match status" value="1"/>
</dbReference>
<evidence type="ECO:0000256" key="4">
    <source>
        <dbReference type="ARBA" id="ARBA00022771"/>
    </source>
</evidence>
<accession>A0A8S1EJQ4</accession>
<dbReference type="PROSITE" id="PS51030">
    <property type="entry name" value="NUCLEAR_REC_DBD_2"/>
    <property type="match status" value="1"/>
</dbReference>
<dbReference type="InterPro" id="IPR001728">
    <property type="entry name" value="ThyrH_rcpt"/>
</dbReference>